<comment type="caution">
    <text evidence="2">The sequence shown here is derived from an EMBL/GenBank/DDBJ whole genome shotgun (WGS) entry which is preliminary data.</text>
</comment>
<dbReference type="InterPro" id="IPR009414">
    <property type="entry name" value="DUF1064"/>
</dbReference>
<proteinExistence type="predicted"/>
<feature type="region of interest" description="Disordered" evidence="1">
    <location>
        <begin position="1"/>
        <end position="26"/>
    </location>
</feature>
<evidence type="ECO:0000256" key="1">
    <source>
        <dbReference type="SAM" id="MobiDB-lite"/>
    </source>
</evidence>
<evidence type="ECO:0000313" key="3">
    <source>
        <dbReference type="Proteomes" id="UP000217780"/>
    </source>
</evidence>
<gene>
    <name evidence="2" type="ORF">CLI92_09145</name>
</gene>
<evidence type="ECO:0000313" key="2">
    <source>
        <dbReference type="EMBL" id="PAX16550.1"/>
    </source>
</evidence>
<dbReference type="EMBL" id="NTBI01000007">
    <property type="protein sequence ID" value="PAX16550.1"/>
    <property type="molecule type" value="Genomic_DNA"/>
</dbReference>
<protein>
    <submittedName>
        <fullName evidence="2">FAA1, Long-chain acyl-CoA synthetase</fullName>
    </submittedName>
</protein>
<dbReference type="Pfam" id="PF06356">
    <property type="entry name" value="DUF1064"/>
    <property type="match status" value="1"/>
</dbReference>
<dbReference type="Proteomes" id="UP000217780">
    <property type="component" value="Unassembled WGS sequence"/>
</dbReference>
<organism evidence="2 3">
    <name type="scientific">Vandammella animalimorsus</name>
    <dbReference type="NCBI Taxonomy" id="2029117"/>
    <lineage>
        <taxon>Bacteria</taxon>
        <taxon>Pseudomonadati</taxon>
        <taxon>Pseudomonadota</taxon>
        <taxon>Betaproteobacteria</taxon>
        <taxon>Burkholderiales</taxon>
        <taxon>Comamonadaceae</taxon>
        <taxon>Vandammella</taxon>
    </lineage>
</organism>
<accession>A0A2A2T529</accession>
<reference evidence="2 3" key="1">
    <citation type="submission" date="2017-08" db="EMBL/GenBank/DDBJ databases">
        <title>WGS of Clinical strains of the CDC Group NO-1 linked to zoonotic infections in humans.</title>
        <authorList>
            <person name="Bernier A.-M."/>
            <person name="Bernard K."/>
        </authorList>
    </citation>
    <scope>NUCLEOTIDE SEQUENCE [LARGE SCALE GENOMIC DNA]</scope>
    <source>
        <strain evidence="2 3">NML91-0035</strain>
    </source>
</reference>
<dbReference type="AlphaFoldDB" id="A0A2A2T529"/>
<name>A0A2A2T529_9BURK</name>
<sequence length="136" mass="15477">MTADQWAAAQRRNAQAGAPRARRGVHQKYGNQRVTTEAGERFDSKAEYRHWLHLRVLEQAGRIRDLRRQVAFELAPAVVLGGRRKPALRYVADFVYLDEAGRQVVEDVKGAVTPVWQIKRHLMAAVHGIEVKEVRA</sequence>
<feature type="compositionally biased region" description="Low complexity" evidence="1">
    <location>
        <begin position="1"/>
        <end position="19"/>
    </location>
</feature>